<dbReference type="Proteomes" id="UP001281410">
    <property type="component" value="Unassembled WGS sequence"/>
</dbReference>
<reference evidence="2" key="1">
    <citation type="journal article" date="2023" name="Plant J.">
        <title>Genome sequences and population genomics provide insights into the demographic history, inbreeding, and mutation load of two 'living fossil' tree species of Dipteronia.</title>
        <authorList>
            <person name="Feng Y."/>
            <person name="Comes H.P."/>
            <person name="Chen J."/>
            <person name="Zhu S."/>
            <person name="Lu R."/>
            <person name="Zhang X."/>
            <person name="Li P."/>
            <person name="Qiu J."/>
            <person name="Olsen K.M."/>
            <person name="Qiu Y."/>
        </authorList>
    </citation>
    <scope>NUCLEOTIDE SEQUENCE</scope>
    <source>
        <strain evidence="2">NBL</strain>
    </source>
</reference>
<dbReference type="PANTHER" id="PTHR31286">
    <property type="entry name" value="GLYCINE-RICH CELL WALL STRUCTURAL PROTEIN 1.8-LIKE"/>
    <property type="match status" value="1"/>
</dbReference>
<dbReference type="EMBL" id="JANJYJ010000002">
    <property type="protein sequence ID" value="KAK3227088.1"/>
    <property type="molecule type" value="Genomic_DNA"/>
</dbReference>
<dbReference type="Pfam" id="PF14111">
    <property type="entry name" value="DUF4283"/>
    <property type="match status" value="1"/>
</dbReference>
<evidence type="ECO:0000313" key="2">
    <source>
        <dbReference type="EMBL" id="KAK3227088.1"/>
    </source>
</evidence>
<sequence>MALCLVGKILSPDLINREAFRSLITRIWKVQEGVEIEVISNNIYAFHFHSINDRIKFLSGGPWSFDDVLIVLEEPTGKGAIKSLKFNMAEFWVQISNILMLYMTKDIGHFLGCMIGDVREVDVRSSRDCLGHTIRDSSNTVVESSGDGKDLLYRAWLKAVSSPTQAVRRDLGLHENLDVLIGKFEDPSKDYVSNMNGLAMGMTSINGPVSVMGPCITPNGPTNSDSVMGSRGEDVIQASSSMSEGIIAKKVLLYDEGIRPTGQENLVQCHLKNEGPKEGKWKWAARRAR</sequence>
<dbReference type="PANTHER" id="PTHR31286:SF167">
    <property type="entry name" value="OS09G0268800 PROTEIN"/>
    <property type="match status" value="1"/>
</dbReference>
<evidence type="ECO:0000313" key="3">
    <source>
        <dbReference type="Proteomes" id="UP001281410"/>
    </source>
</evidence>
<evidence type="ECO:0000259" key="1">
    <source>
        <dbReference type="Pfam" id="PF14111"/>
    </source>
</evidence>
<dbReference type="InterPro" id="IPR025558">
    <property type="entry name" value="DUF4283"/>
</dbReference>
<comment type="caution">
    <text evidence="2">The sequence shown here is derived from an EMBL/GenBank/DDBJ whole genome shotgun (WGS) entry which is preliminary data.</text>
</comment>
<dbReference type="InterPro" id="IPR040256">
    <property type="entry name" value="At4g02000-like"/>
</dbReference>
<proteinExistence type="predicted"/>
<organism evidence="2 3">
    <name type="scientific">Dipteronia sinensis</name>
    <dbReference type="NCBI Taxonomy" id="43782"/>
    <lineage>
        <taxon>Eukaryota</taxon>
        <taxon>Viridiplantae</taxon>
        <taxon>Streptophyta</taxon>
        <taxon>Embryophyta</taxon>
        <taxon>Tracheophyta</taxon>
        <taxon>Spermatophyta</taxon>
        <taxon>Magnoliopsida</taxon>
        <taxon>eudicotyledons</taxon>
        <taxon>Gunneridae</taxon>
        <taxon>Pentapetalae</taxon>
        <taxon>rosids</taxon>
        <taxon>malvids</taxon>
        <taxon>Sapindales</taxon>
        <taxon>Sapindaceae</taxon>
        <taxon>Hippocastanoideae</taxon>
        <taxon>Acereae</taxon>
        <taxon>Dipteronia</taxon>
    </lineage>
</organism>
<dbReference type="AlphaFoldDB" id="A0AAE0B094"/>
<protein>
    <recommendedName>
        <fullName evidence="1">DUF4283 domain-containing protein</fullName>
    </recommendedName>
</protein>
<keyword evidence="3" id="KW-1185">Reference proteome</keyword>
<accession>A0AAE0B094</accession>
<name>A0AAE0B094_9ROSI</name>
<feature type="domain" description="DUF4283" evidence="1">
    <location>
        <begin position="3"/>
        <end position="73"/>
    </location>
</feature>
<gene>
    <name evidence="2" type="ORF">Dsin_006950</name>
</gene>